<name>A0A8E2AJY1_9APHY</name>
<dbReference type="Proteomes" id="UP000250043">
    <property type="component" value="Unassembled WGS sequence"/>
</dbReference>
<proteinExistence type="predicted"/>
<evidence type="ECO:0000313" key="3">
    <source>
        <dbReference type="Proteomes" id="UP000250043"/>
    </source>
</evidence>
<accession>A0A8E2AJY1</accession>
<gene>
    <name evidence="2" type="ORF">OBBRIDRAFT_890832</name>
</gene>
<organism evidence="2 3">
    <name type="scientific">Obba rivulosa</name>
    <dbReference type="NCBI Taxonomy" id="1052685"/>
    <lineage>
        <taxon>Eukaryota</taxon>
        <taxon>Fungi</taxon>
        <taxon>Dikarya</taxon>
        <taxon>Basidiomycota</taxon>
        <taxon>Agaricomycotina</taxon>
        <taxon>Agaricomycetes</taxon>
        <taxon>Polyporales</taxon>
        <taxon>Gelatoporiaceae</taxon>
        <taxon>Obba</taxon>
    </lineage>
</organism>
<dbReference type="EMBL" id="KV722554">
    <property type="protein sequence ID" value="OCH85938.1"/>
    <property type="molecule type" value="Genomic_DNA"/>
</dbReference>
<keyword evidence="3" id="KW-1185">Reference proteome</keyword>
<evidence type="ECO:0000256" key="1">
    <source>
        <dbReference type="SAM" id="MobiDB-lite"/>
    </source>
</evidence>
<feature type="region of interest" description="Disordered" evidence="1">
    <location>
        <begin position="1"/>
        <end position="22"/>
    </location>
</feature>
<dbReference type="AlphaFoldDB" id="A0A8E2AJY1"/>
<sequence length="487" mass="56267">MDTDVPGGHLDEELGPPIDLEHGVHPGPAPQEICDMVIDFVADSNFDSRPWSQETAERNAALRACMLTCKRFVERSRKYLYEELHLPAERICRSRLEVAYSPSRLGAYVRHLRLSGDTGSDGEVPDWLHAFIPLLSGLRNIHVLTMSYLEWGPLDSLTRTFILQHFGPTVTRLYLDRPSLFSSNQALRVLRSFPHLSELHITGSLWEYPNHTHVQLAPQGPLDLDDLVIRDTVVRGDNIIPWCVPVVEWLLADLLMNLFRKILPSFEELELVLEVADWPLKLWEHEPETYQLEDDELSDDDTMSKSHIDLVQRRQNRRAELEEETRHRMEEEETYEIFIEKFAPTVDLQAPELKRVDIWICLQYEAALATAVVDWIVSIAPPNAVLCIQIVMKYCGVAYENLKELDECIAEHLETWQRLSTKVTLDMFWPCRVERSWSRGRLDMDFPRPHFPLLEELGMPFEGTFARAVLSGEPSSEIQWSYGNPFI</sequence>
<dbReference type="OrthoDB" id="2815314at2759"/>
<evidence type="ECO:0000313" key="2">
    <source>
        <dbReference type="EMBL" id="OCH85938.1"/>
    </source>
</evidence>
<protein>
    <submittedName>
        <fullName evidence="2">Uncharacterized protein</fullName>
    </submittedName>
</protein>
<reference evidence="2 3" key="1">
    <citation type="submission" date="2016-07" db="EMBL/GenBank/DDBJ databases">
        <title>Draft genome of the white-rot fungus Obba rivulosa 3A-2.</title>
        <authorList>
            <consortium name="DOE Joint Genome Institute"/>
            <person name="Miettinen O."/>
            <person name="Riley R."/>
            <person name="Acob R."/>
            <person name="Barry K."/>
            <person name="Cullen D."/>
            <person name="De Vries R."/>
            <person name="Hainaut M."/>
            <person name="Hatakka A."/>
            <person name="Henrissat B."/>
            <person name="Hilden K."/>
            <person name="Kuo R."/>
            <person name="Labutti K."/>
            <person name="Lipzen A."/>
            <person name="Makela M.R."/>
            <person name="Sandor L."/>
            <person name="Spatafora J.W."/>
            <person name="Grigoriev I.V."/>
            <person name="Hibbett D.S."/>
        </authorList>
    </citation>
    <scope>NUCLEOTIDE SEQUENCE [LARGE SCALE GENOMIC DNA]</scope>
    <source>
        <strain evidence="2 3">3A-2</strain>
    </source>
</reference>